<reference evidence="3 4" key="1">
    <citation type="submission" date="2018-09" db="EMBL/GenBank/DDBJ databases">
        <title>Novel species of Cryobacterium.</title>
        <authorList>
            <person name="Liu Q."/>
            <person name="Xin Y.-H."/>
        </authorList>
    </citation>
    <scope>NUCLEOTIDE SEQUENCE [LARGE SCALE GENOMIC DNA]</scope>
    <source>
        <strain evidence="3 4">Hh39</strain>
    </source>
</reference>
<dbReference type="GO" id="GO:0005975">
    <property type="term" value="P:carbohydrate metabolic process"/>
    <property type="evidence" value="ECO:0007669"/>
    <property type="project" value="UniProtKB-ARBA"/>
</dbReference>
<evidence type="ECO:0000313" key="3">
    <source>
        <dbReference type="EMBL" id="RJT86111.1"/>
    </source>
</evidence>
<dbReference type="RefSeq" id="WP_119976009.1">
    <property type="nucleotide sequence ID" value="NZ_JBHSQA010000001.1"/>
</dbReference>
<dbReference type="InterPro" id="IPR013783">
    <property type="entry name" value="Ig-like_fold"/>
</dbReference>
<dbReference type="Gene3D" id="2.60.40.10">
    <property type="entry name" value="Immunoglobulins"/>
    <property type="match status" value="1"/>
</dbReference>
<proteinExistence type="predicted"/>
<gene>
    <name evidence="3" type="ORF">D6T64_17705</name>
</gene>
<evidence type="ECO:0000259" key="2">
    <source>
        <dbReference type="Pfam" id="PF16640"/>
    </source>
</evidence>
<dbReference type="EMBL" id="QZVS01000094">
    <property type="protein sequence ID" value="RJT86111.1"/>
    <property type="molecule type" value="Genomic_DNA"/>
</dbReference>
<dbReference type="Proteomes" id="UP000272015">
    <property type="component" value="Unassembled WGS sequence"/>
</dbReference>
<comment type="caution">
    <text evidence="3">The sequence shown here is derived from an EMBL/GenBank/DDBJ whole genome shotgun (WGS) entry which is preliminary data.</text>
</comment>
<feature type="region of interest" description="Disordered" evidence="1">
    <location>
        <begin position="263"/>
        <end position="311"/>
    </location>
</feature>
<dbReference type="OrthoDB" id="9762066at2"/>
<feature type="domain" description="Bacterial Ig-like" evidence="2">
    <location>
        <begin position="392"/>
        <end position="472"/>
    </location>
</feature>
<dbReference type="Pfam" id="PF16640">
    <property type="entry name" value="Big_3_5"/>
    <property type="match status" value="1"/>
</dbReference>
<dbReference type="AlphaFoldDB" id="A0A3A5MIN8"/>
<name>A0A3A5MIN8_9MICO</name>
<keyword evidence="4" id="KW-1185">Reference proteome</keyword>
<organism evidence="3 4">
    <name type="scientific">Cryobacterium melibiosiphilum</name>
    <dbReference type="NCBI Taxonomy" id="995039"/>
    <lineage>
        <taxon>Bacteria</taxon>
        <taxon>Bacillati</taxon>
        <taxon>Actinomycetota</taxon>
        <taxon>Actinomycetes</taxon>
        <taxon>Micrococcales</taxon>
        <taxon>Microbacteriaceae</taxon>
        <taxon>Cryobacterium</taxon>
    </lineage>
</organism>
<feature type="region of interest" description="Disordered" evidence="1">
    <location>
        <begin position="1"/>
        <end position="25"/>
    </location>
</feature>
<feature type="compositionally biased region" description="Gly residues" evidence="1">
    <location>
        <begin position="267"/>
        <end position="277"/>
    </location>
</feature>
<accession>A0A3A5MIN8</accession>
<dbReference type="Gene3D" id="2.60.40.2700">
    <property type="match status" value="1"/>
</dbReference>
<evidence type="ECO:0000256" key="1">
    <source>
        <dbReference type="SAM" id="MobiDB-lite"/>
    </source>
</evidence>
<dbReference type="InterPro" id="IPR032109">
    <property type="entry name" value="Big_3_5"/>
</dbReference>
<sequence length="477" mass="47987">MSSAVRSPLHRHAATLSPSSSGRNPARAGLTAVLVAALLGGYGTAAVAVGVGDEPVDLQAPASVGGSGATGSVSVPVTPGATGSVPLNVSGLTPGARLPNPDDAASPVTGSAATGDEFRYSVDIAAGSRFVRFDLDSIGDGADLDLNIFLDRPGEESVMWDSQSSASDERVDIPEAPAGSYQVVINTFEGASDFTLTTYVVPSGSGSGTFTATPSTLAGTAGSTANIGLSWASLSWADLPAGTPYLGVVEYGDTGVRTVLTVAPGAVGPGGPGGPVDPGGPTDPDDPDDPGVPPLEVATNQSPPTITGTPEVGRTLRARAGEWDPAQLDFAYRWQADGVDIPGATGVRYRVTDAAAGATITLVVTATADGFSPALAVSSGVQVLAASEVTLTLNRREASVGRTITARIRVLSGDTAQTGAVVVSVDNRDYTVQLGRGGRARFTLPDLKAGTHRVSASWAGTATVAGDESPTARLRLR</sequence>
<protein>
    <recommendedName>
        <fullName evidence="2">Bacterial Ig-like domain-containing protein</fullName>
    </recommendedName>
</protein>
<dbReference type="Gene3D" id="2.60.120.380">
    <property type="match status" value="1"/>
</dbReference>
<feature type="compositionally biased region" description="Polar residues" evidence="1">
    <location>
        <begin position="298"/>
        <end position="308"/>
    </location>
</feature>
<evidence type="ECO:0000313" key="4">
    <source>
        <dbReference type="Proteomes" id="UP000272015"/>
    </source>
</evidence>